<proteinExistence type="predicted"/>
<dbReference type="STRING" id="330214.NIDE3690"/>
<reference evidence="1 2" key="1">
    <citation type="journal article" date="2010" name="Proc. Natl. Acad. Sci. U.S.A.">
        <title>A Nitrospira metagenome illuminates the physiology and evolution of globally important nitrite-oxidizing bacteria.</title>
        <authorList>
            <person name="Lucker S."/>
            <person name="Wagner M."/>
            <person name="Maixner F."/>
            <person name="Pelletier E."/>
            <person name="Koch H."/>
            <person name="Vacherie B."/>
            <person name="Rattei T."/>
            <person name="Sinninghe Damste J."/>
            <person name="Spieck E."/>
            <person name="Le Paslier D."/>
            <person name="Daims H."/>
        </authorList>
    </citation>
    <scope>NUCLEOTIDE SEQUENCE [LARGE SCALE GENOMIC DNA]</scope>
</reference>
<sequence length="130" mass="15179">MQRAEFQYSARSLRVRSSEWKSRQVFVTLTYDVGTENIADRPGAPRAFVMGRSASIRWQFAPEWYAAIRPEFYWDRNGRWTGSEQFVKAMTTTLDYAPFSNGEPRIFSNTHVRLEYRWDESTGAISLHGL</sequence>
<dbReference type="Proteomes" id="UP000001660">
    <property type="component" value="Chromosome"/>
</dbReference>
<organism evidence="1 2">
    <name type="scientific">Nitrospira defluvii</name>
    <dbReference type="NCBI Taxonomy" id="330214"/>
    <lineage>
        <taxon>Bacteria</taxon>
        <taxon>Pseudomonadati</taxon>
        <taxon>Nitrospirota</taxon>
        <taxon>Nitrospiria</taxon>
        <taxon>Nitrospirales</taxon>
        <taxon>Nitrospiraceae</taxon>
        <taxon>Nitrospira</taxon>
    </lineage>
</organism>
<dbReference type="EMBL" id="FP929003">
    <property type="protein sequence ID" value="CBK43368.1"/>
    <property type="molecule type" value="Genomic_DNA"/>
</dbReference>
<protein>
    <recommendedName>
        <fullName evidence="3">TonB-dependent receptor</fullName>
    </recommendedName>
</protein>
<name>D8P7M2_9BACT</name>
<evidence type="ECO:0000313" key="1">
    <source>
        <dbReference type="EMBL" id="CBK43368.1"/>
    </source>
</evidence>
<keyword evidence="2" id="KW-1185">Reference proteome</keyword>
<dbReference type="AlphaFoldDB" id="D8P7M2"/>
<dbReference type="HOGENOM" id="CLU_1934215_0_0_0"/>
<gene>
    <name evidence="1" type="ORF">NIDE3690</name>
</gene>
<evidence type="ECO:0008006" key="3">
    <source>
        <dbReference type="Google" id="ProtNLM"/>
    </source>
</evidence>
<evidence type="ECO:0000313" key="2">
    <source>
        <dbReference type="Proteomes" id="UP000001660"/>
    </source>
</evidence>
<accession>D8P7M2</accession>
<dbReference type="KEGG" id="nde:NIDE3690"/>